<proteinExistence type="predicted"/>
<comment type="caution">
    <text evidence="1">The sequence shown here is derived from an EMBL/GenBank/DDBJ whole genome shotgun (WGS) entry which is preliminary data.</text>
</comment>
<dbReference type="Proteomes" id="UP001562425">
    <property type="component" value="Unassembled WGS sequence"/>
</dbReference>
<accession>A0ABD1CUC0</accession>
<protein>
    <submittedName>
        <fullName evidence="1">Uncharacterized protein</fullName>
    </submittedName>
</protein>
<gene>
    <name evidence="1" type="ORF">pipiens_000487</name>
</gene>
<feature type="non-terminal residue" evidence="1">
    <location>
        <position position="1"/>
    </location>
</feature>
<reference evidence="1 2" key="1">
    <citation type="submission" date="2024-05" db="EMBL/GenBank/DDBJ databases">
        <title>Culex pipiens pipiens assembly and annotation.</title>
        <authorList>
            <person name="Alout H."/>
            <person name="Durand T."/>
        </authorList>
    </citation>
    <scope>NUCLEOTIDE SEQUENCE [LARGE SCALE GENOMIC DNA]</scope>
    <source>
        <strain evidence="1">HA-2024</strain>
        <tissue evidence="1">Whole body</tissue>
    </source>
</reference>
<evidence type="ECO:0000313" key="1">
    <source>
        <dbReference type="EMBL" id="KAL1379652.1"/>
    </source>
</evidence>
<organism evidence="1 2">
    <name type="scientific">Culex pipiens pipiens</name>
    <name type="common">Northern house mosquito</name>
    <dbReference type="NCBI Taxonomy" id="38569"/>
    <lineage>
        <taxon>Eukaryota</taxon>
        <taxon>Metazoa</taxon>
        <taxon>Ecdysozoa</taxon>
        <taxon>Arthropoda</taxon>
        <taxon>Hexapoda</taxon>
        <taxon>Insecta</taxon>
        <taxon>Pterygota</taxon>
        <taxon>Neoptera</taxon>
        <taxon>Endopterygota</taxon>
        <taxon>Diptera</taxon>
        <taxon>Nematocera</taxon>
        <taxon>Culicoidea</taxon>
        <taxon>Culicidae</taxon>
        <taxon>Culicinae</taxon>
        <taxon>Culicini</taxon>
        <taxon>Culex</taxon>
        <taxon>Culex</taxon>
    </lineage>
</organism>
<feature type="non-terminal residue" evidence="1">
    <location>
        <position position="16"/>
    </location>
</feature>
<name>A0ABD1CUC0_CULPP</name>
<evidence type="ECO:0000313" key="2">
    <source>
        <dbReference type="Proteomes" id="UP001562425"/>
    </source>
</evidence>
<dbReference type="AlphaFoldDB" id="A0ABD1CUC0"/>
<sequence length="16" mass="2025">SLRYQTDEWCRTVVIR</sequence>
<keyword evidence="2" id="KW-1185">Reference proteome</keyword>
<dbReference type="EMBL" id="JBEHCU010009570">
    <property type="protein sequence ID" value="KAL1379652.1"/>
    <property type="molecule type" value="Genomic_DNA"/>
</dbReference>